<dbReference type="InterPro" id="IPR000313">
    <property type="entry name" value="PWWP_dom"/>
</dbReference>
<dbReference type="CDD" id="cd05839">
    <property type="entry name" value="PWWP_BRPF"/>
    <property type="match status" value="1"/>
</dbReference>
<feature type="domain" description="PWWP" evidence="3">
    <location>
        <begin position="306"/>
        <end position="411"/>
    </location>
</feature>
<protein>
    <recommendedName>
        <fullName evidence="3">PWWP domain-containing protein</fullName>
    </recommendedName>
</protein>
<keyword evidence="1" id="KW-0175">Coiled coil</keyword>
<dbReference type="EnsemblMetazoa" id="HelroT178175">
    <property type="protein sequence ID" value="HelroP178175"/>
    <property type="gene ID" value="HelroG178175"/>
</dbReference>
<evidence type="ECO:0000256" key="1">
    <source>
        <dbReference type="SAM" id="Coils"/>
    </source>
</evidence>
<dbReference type="EMBL" id="AMQM01006314">
    <property type="status" value="NOT_ANNOTATED_CDS"/>
    <property type="molecule type" value="Genomic_DNA"/>
</dbReference>
<evidence type="ECO:0000313" key="4">
    <source>
        <dbReference type="EMBL" id="ESN97385.1"/>
    </source>
</evidence>
<dbReference type="CTD" id="20206661"/>
<evidence type="ECO:0000313" key="5">
    <source>
        <dbReference type="EnsemblMetazoa" id="HelroP178175"/>
    </source>
</evidence>
<dbReference type="eggNOG" id="KOG0955">
    <property type="taxonomic scope" value="Eukaryota"/>
</dbReference>
<name>T1FCW2_HELRO</name>
<feature type="region of interest" description="Disordered" evidence="2">
    <location>
        <begin position="466"/>
        <end position="490"/>
    </location>
</feature>
<keyword evidence="6" id="KW-1185">Reference proteome</keyword>
<feature type="compositionally biased region" description="Polar residues" evidence="2">
    <location>
        <begin position="1"/>
        <end position="16"/>
    </location>
</feature>
<accession>T1FCW2</accession>
<gene>
    <name evidence="5" type="primary">20206661</name>
    <name evidence="4" type="ORF">HELRODRAFT_178175</name>
</gene>
<sequence>MTSITSKNSVLSPTSSQRRRKSLTQLTSSSDTTQLTSSSVATQLTSSLAAISSELPLDVSTAVSHVLSSSGPLTVTTALSSNSLSVVMPTFIQMSGSPVLSHSTLSSPLQPTQLPGKQTRKPRKKMNESGDKINNSSSSNRNAAKSGNPKKLRGGSNEKEAFFEKMVYKRRMNKKCSKKNQDSSVEQDHRHKDESDDNNSPGNGLTCGVMNESFQKYRTVTSDDDLENEGANLLRVATQKDQISKQQRKKHCSKSCELVETRSLSSSEVDNIEDMMEDDEASNEEDDDDEEEDDANYSCMDYKAYDVVWAKCHKHPWQPAMIIPSAPVTPPPNLCINMPTIPQETVDIISNNHLLKCVVFFDAKSSWKCLSVKKLLPLGVDACIDKSKLLSCKKMSSRRLMQSAYDKALMHLHSKRDYTDDGVNSQQQQQQYQQQLQQLQQQLQQQNLCGFEKVLKADDNLSNNREISTHENNVYPVDVESQKSPSYHEH</sequence>
<dbReference type="STRING" id="6412.T1FCW2"/>
<dbReference type="Proteomes" id="UP000015101">
    <property type="component" value="Unassembled WGS sequence"/>
</dbReference>
<reference evidence="5" key="3">
    <citation type="submission" date="2015-06" db="UniProtKB">
        <authorList>
            <consortium name="EnsemblMetazoa"/>
        </authorList>
    </citation>
    <scope>IDENTIFICATION</scope>
</reference>
<feature type="region of interest" description="Disordered" evidence="2">
    <location>
        <begin position="263"/>
        <end position="294"/>
    </location>
</feature>
<evidence type="ECO:0000259" key="3">
    <source>
        <dbReference type="Pfam" id="PF00855"/>
    </source>
</evidence>
<feature type="region of interest" description="Disordered" evidence="2">
    <location>
        <begin position="173"/>
        <end position="209"/>
    </location>
</feature>
<dbReference type="KEGG" id="hro:HELRODRAFT_178175"/>
<proteinExistence type="predicted"/>
<dbReference type="EMBL" id="KB097379">
    <property type="protein sequence ID" value="ESN97385.1"/>
    <property type="molecule type" value="Genomic_DNA"/>
</dbReference>
<dbReference type="Pfam" id="PF00855">
    <property type="entry name" value="PWWP"/>
    <property type="match status" value="1"/>
</dbReference>
<dbReference type="RefSeq" id="XP_009024558.1">
    <property type="nucleotide sequence ID" value="XM_009026310.1"/>
</dbReference>
<dbReference type="SUPFAM" id="SSF63748">
    <property type="entry name" value="Tudor/PWWP/MBT"/>
    <property type="match status" value="1"/>
</dbReference>
<dbReference type="InParanoid" id="T1FCW2"/>
<reference evidence="6" key="1">
    <citation type="submission" date="2012-12" db="EMBL/GenBank/DDBJ databases">
        <authorList>
            <person name="Hellsten U."/>
            <person name="Grimwood J."/>
            <person name="Chapman J.A."/>
            <person name="Shapiro H."/>
            <person name="Aerts A."/>
            <person name="Otillar R.P."/>
            <person name="Terry A.Y."/>
            <person name="Boore J.L."/>
            <person name="Simakov O."/>
            <person name="Marletaz F."/>
            <person name="Cho S.-J."/>
            <person name="Edsinger-Gonzales E."/>
            <person name="Havlak P."/>
            <person name="Kuo D.-H."/>
            <person name="Larsson T."/>
            <person name="Lv J."/>
            <person name="Arendt D."/>
            <person name="Savage R."/>
            <person name="Osoegawa K."/>
            <person name="de Jong P."/>
            <person name="Lindberg D.R."/>
            <person name="Seaver E.C."/>
            <person name="Weisblat D.A."/>
            <person name="Putnam N.H."/>
            <person name="Grigoriev I.V."/>
            <person name="Rokhsar D.S."/>
        </authorList>
    </citation>
    <scope>NUCLEOTIDE SEQUENCE</scope>
</reference>
<reference evidence="4 6" key="2">
    <citation type="journal article" date="2013" name="Nature">
        <title>Insights into bilaterian evolution from three spiralian genomes.</title>
        <authorList>
            <person name="Simakov O."/>
            <person name="Marletaz F."/>
            <person name="Cho S.J."/>
            <person name="Edsinger-Gonzales E."/>
            <person name="Havlak P."/>
            <person name="Hellsten U."/>
            <person name="Kuo D.H."/>
            <person name="Larsson T."/>
            <person name="Lv J."/>
            <person name="Arendt D."/>
            <person name="Savage R."/>
            <person name="Osoegawa K."/>
            <person name="de Jong P."/>
            <person name="Grimwood J."/>
            <person name="Chapman J.A."/>
            <person name="Shapiro H."/>
            <person name="Aerts A."/>
            <person name="Otillar R.P."/>
            <person name="Terry A.Y."/>
            <person name="Boore J.L."/>
            <person name="Grigoriev I.V."/>
            <person name="Lindberg D.R."/>
            <person name="Seaver E.C."/>
            <person name="Weisblat D.A."/>
            <person name="Putnam N.H."/>
            <person name="Rokhsar D.S."/>
        </authorList>
    </citation>
    <scope>NUCLEOTIDE SEQUENCE</scope>
</reference>
<dbReference type="AlphaFoldDB" id="T1FCW2"/>
<evidence type="ECO:0000256" key="2">
    <source>
        <dbReference type="SAM" id="MobiDB-lite"/>
    </source>
</evidence>
<organism evidence="5 6">
    <name type="scientific">Helobdella robusta</name>
    <name type="common">Californian leech</name>
    <dbReference type="NCBI Taxonomy" id="6412"/>
    <lineage>
        <taxon>Eukaryota</taxon>
        <taxon>Metazoa</taxon>
        <taxon>Spiralia</taxon>
        <taxon>Lophotrochozoa</taxon>
        <taxon>Annelida</taxon>
        <taxon>Clitellata</taxon>
        <taxon>Hirudinea</taxon>
        <taxon>Rhynchobdellida</taxon>
        <taxon>Glossiphoniidae</taxon>
        <taxon>Helobdella</taxon>
    </lineage>
</organism>
<feature type="region of interest" description="Disordered" evidence="2">
    <location>
        <begin position="98"/>
        <end position="158"/>
    </location>
</feature>
<feature type="coiled-coil region" evidence="1">
    <location>
        <begin position="422"/>
        <end position="449"/>
    </location>
</feature>
<feature type="compositionally biased region" description="Low complexity" evidence="2">
    <location>
        <begin position="134"/>
        <end position="147"/>
    </location>
</feature>
<feature type="compositionally biased region" description="Polar residues" evidence="2">
    <location>
        <begin position="98"/>
        <end position="116"/>
    </location>
</feature>
<evidence type="ECO:0000313" key="6">
    <source>
        <dbReference type="Proteomes" id="UP000015101"/>
    </source>
</evidence>
<feature type="region of interest" description="Disordered" evidence="2">
    <location>
        <begin position="1"/>
        <end position="30"/>
    </location>
</feature>
<dbReference type="GeneID" id="20206661"/>
<dbReference type="Gene3D" id="2.30.30.140">
    <property type="match status" value="1"/>
</dbReference>
<dbReference type="HOGENOM" id="CLU_556998_0_0_1"/>
<feature type="compositionally biased region" description="Acidic residues" evidence="2">
    <location>
        <begin position="270"/>
        <end position="294"/>
    </location>
</feature>